<feature type="domain" description="L-type lectin-like" evidence="8">
    <location>
        <begin position="108"/>
        <end position="325"/>
    </location>
</feature>
<dbReference type="Proteomes" id="UP000286045">
    <property type="component" value="Unassembled WGS sequence"/>
</dbReference>
<sequence length="534" mass="59301">MSHYPRYPGINHDNNDNNNTDDAATPTRSTPARLSICVASLQIVPSLHFGAFSHSSPCSLSRLLYPELVVQDASPAAVLHPRPWSIHHTHSTSSILGQRAQLWLYREIKLHAKLTLVSPGRINDRGQATVPGFSIQGTPNVPEILSNKLILTPPVPGNARGAAWGDQPNEYREWVADVDFRANGGERGSGNLNIWLARRGDQEIGSSSIYTVGRFDGLALVIDQHGGSAGMIRGFLNDGTVDFKSHHSVDSLAFGHCYYAYRNLGRPSQIKLRQTTQAFKVEIDNRLCFESDQITIPPGYQFGITAASADNPDSFEIFKLVVMTENLAAKSQSTSQNQQQQGDGQNQAKAQTSYGRNNQNTNSPRSNDAFDDAIPDASADTITSSKAQFADLHNRLQSVNHHLSTIFRQGAGMNNMNEKRHEETSQMINDLKQSLSKLDKLDKLDKLEWLASEMTKMQRDIQNIKTDLNNRISQSENNVKRAISSNHGTMLEHVAIQTTPRHGKLIFVIIGSQIVLVVGYIIYERRKTLPKKYL</sequence>
<organism evidence="9 10">
    <name type="scientific">Xylaria grammica</name>
    <dbReference type="NCBI Taxonomy" id="363999"/>
    <lineage>
        <taxon>Eukaryota</taxon>
        <taxon>Fungi</taxon>
        <taxon>Dikarya</taxon>
        <taxon>Ascomycota</taxon>
        <taxon>Pezizomycotina</taxon>
        <taxon>Sordariomycetes</taxon>
        <taxon>Xylariomycetidae</taxon>
        <taxon>Xylariales</taxon>
        <taxon>Xylariaceae</taxon>
        <taxon>Xylaria</taxon>
    </lineage>
</organism>
<comment type="subcellular location">
    <subcellularLocation>
        <location evidence="1">Membrane</location>
        <topology evidence="1">Single-pass type I membrane protein</topology>
    </subcellularLocation>
</comment>
<evidence type="ECO:0000256" key="4">
    <source>
        <dbReference type="ARBA" id="ARBA00022989"/>
    </source>
</evidence>
<gene>
    <name evidence="9" type="ORF">EKO27_g11425</name>
</gene>
<comment type="caution">
    <text evidence="9">The sequence shown here is derived from an EMBL/GenBank/DDBJ whole genome shotgun (WGS) entry which is preliminary data.</text>
</comment>
<name>A0A439CNE3_9PEZI</name>
<keyword evidence="3" id="KW-0732">Signal</keyword>
<evidence type="ECO:0000256" key="6">
    <source>
        <dbReference type="SAM" id="MobiDB-lite"/>
    </source>
</evidence>
<dbReference type="GO" id="GO:0006888">
    <property type="term" value="P:endoplasmic reticulum to Golgi vesicle-mediated transport"/>
    <property type="evidence" value="ECO:0007669"/>
    <property type="project" value="TreeGrafter"/>
</dbReference>
<dbReference type="GO" id="GO:0030134">
    <property type="term" value="C:COPII-coated ER to Golgi transport vesicle"/>
    <property type="evidence" value="ECO:0007669"/>
    <property type="project" value="TreeGrafter"/>
</dbReference>
<dbReference type="AlphaFoldDB" id="A0A439CNE3"/>
<dbReference type="CDD" id="cd06903">
    <property type="entry name" value="lectin_EMP46_EMP47"/>
    <property type="match status" value="1"/>
</dbReference>
<dbReference type="PROSITE" id="PS51328">
    <property type="entry name" value="L_LECTIN_LIKE"/>
    <property type="match status" value="1"/>
</dbReference>
<dbReference type="InterPro" id="IPR035661">
    <property type="entry name" value="EMP46/EMP47_N"/>
</dbReference>
<dbReference type="Pfam" id="PF03388">
    <property type="entry name" value="Lectin_leg-like"/>
    <property type="match status" value="1"/>
</dbReference>
<keyword evidence="5 7" id="KW-0472">Membrane</keyword>
<feature type="compositionally biased region" description="Polar residues" evidence="6">
    <location>
        <begin position="352"/>
        <end position="366"/>
    </location>
</feature>
<evidence type="ECO:0000313" key="9">
    <source>
        <dbReference type="EMBL" id="RWA03681.1"/>
    </source>
</evidence>
<dbReference type="PANTHER" id="PTHR12223">
    <property type="entry name" value="VESICULAR MANNOSE-BINDING LECTIN"/>
    <property type="match status" value="1"/>
</dbReference>
<feature type="region of interest" description="Disordered" evidence="6">
    <location>
        <begin position="1"/>
        <end position="28"/>
    </location>
</feature>
<feature type="compositionally biased region" description="Low complexity" evidence="6">
    <location>
        <begin position="331"/>
        <end position="351"/>
    </location>
</feature>
<dbReference type="PANTHER" id="PTHR12223:SF28">
    <property type="entry name" value="LECTIN, MANNOSE BINDING 1 LIKE"/>
    <property type="match status" value="1"/>
</dbReference>
<evidence type="ECO:0000256" key="1">
    <source>
        <dbReference type="ARBA" id="ARBA00004479"/>
    </source>
</evidence>
<proteinExistence type="predicted"/>
<feature type="compositionally biased region" description="Low complexity" evidence="6">
    <location>
        <begin position="16"/>
        <end position="25"/>
    </location>
</feature>
<accession>A0A439CNE3</accession>
<dbReference type="GO" id="GO:0005537">
    <property type="term" value="F:D-mannose binding"/>
    <property type="evidence" value="ECO:0007669"/>
    <property type="project" value="TreeGrafter"/>
</dbReference>
<evidence type="ECO:0000259" key="8">
    <source>
        <dbReference type="PROSITE" id="PS51328"/>
    </source>
</evidence>
<dbReference type="InterPro" id="IPR005052">
    <property type="entry name" value="Lectin_leg"/>
</dbReference>
<feature type="region of interest" description="Disordered" evidence="6">
    <location>
        <begin position="331"/>
        <end position="375"/>
    </location>
</feature>
<dbReference type="Gene3D" id="2.60.120.200">
    <property type="match status" value="1"/>
</dbReference>
<evidence type="ECO:0000256" key="5">
    <source>
        <dbReference type="ARBA" id="ARBA00023136"/>
    </source>
</evidence>
<dbReference type="GO" id="GO:0005789">
    <property type="term" value="C:endoplasmic reticulum membrane"/>
    <property type="evidence" value="ECO:0007669"/>
    <property type="project" value="TreeGrafter"/>
</dbReference>
<keyword evidence="4 7" id="KW-1133">Transmembrane helix</keyword>
<protein>
    <recommendedName>
        <fullName evidence="8">L-type lectin-like domain-containing protein</fullName>
    </recommendedName>
</protein>
<dbReference type="SUPFAM" id="SSF49899">
    <property type="entry name" value="Concanavalin A-like lectins/glucanases"/>
    <property type="match status" value="1"/>
</dbReference>
<dbReference type="STRING" id="363999.A0A439CNE3"/>
<evidence type="ECO:0000313" key="10">
    <source>
        <dbReference type="Proteomes" id="UP000286045"/>
    </source>
</evidence>
<keyword evidence="10" id="KW-1185">Reference proteome</keyword>
<feature type="transmembrane region" description="Helical" evidence="7">
    <location>
        <begin position="505"/>
        <end position="523"/>
    </location>
</feature>
<keyword evidence="2 7" id="KW-0812">Transmembrane</keyword>
<dbReference type="GO" id="GO:0005793">
    <property type="term" value="C:endoplasmic reticulum-Golgi intermediate compartment"/>
    <property type="evidence" value="ECO:0007669"/>
    <property type="project" value="TreeGrafter"/>
</dbReference>
<dbReference type="EMBL" id="RYZI01000724">
    <property type="protein sequence ID" value="RWA03681.1"/>
    <property type="molecule type" value="Genomic_DNA"/>
</dbReference>
<evidence type="ECO:0000256" key="7">
    <source>
        <dbReference type="SAM" id="Phobius"/>
    </source>
</evidence>
<reference evidence="9 10" key="1">
    <citation type="submission" date="2018-12" db="EMBL/GenBank/DDBJ databases">
        <title>Draft genome sequence of Xylaria grammica IHI A82.</title>
        <authorList>
            <person name="Buettner E."/>
            <person name="Kellner H."/>
        </authorList>
    </citation>
    <scope>NUCLEOTIDE SEQUENCE [LARGE SCALE GENOMIC DNA]</scope>
    <source>
        <strain evidence="9 10">IHI A82</strain>
    </source>
</reference>
<evidence type="ECO:0000256" key="3">
    <source>
        <dbReference type="ARBA" id="ARBA00022729"/>
    </source>
</evidence>
<dbReference type="InterPro" id="IPR051136">
    <property type="entry name" value="Intracellular_Lectin-GPT"/>
</dbReference>
<dbReference type="InterPro" id="IPR013320">
    <property type="entry name" value="ConA-like_dom_sf"/>
</dbReference>
<dbReference type="GO" id="GO:0000139">
    <property type="term" value="C:Golgi membrane"/>
    <property type="evidence" value="ECO:0007669"/>
    <property type="project" value="TreeGrafter"/>
</dbReference>
<evidence type="ECO:0000256" key="2">
    <source>
        <dbReference type="ARBA" id="ARBA00022692"/>
    </source>
</evidence>